<evidence type="ECO:0000313" key="5">
    <source>
        <dbReference type="Proteomes" id="UP000031535"/>
    </source>
</evidence>
<reference evidence="4 5" key="1">
    <citation type="submission" date="2015-01" db="EMBL/GenBank/DDBJ databases">
        <title>Complete genome of Pseudomonas batumici UCM B-321 producer of the batumin antibiotic with strong antistaphilococcal and potential anticancer activity.</title>
        <authorList>
            <person name="Klochko V.V."/>
            <person name="Zelena L.B."/>
            <person name="Elena K.A."/>
            <person name="Reva O.N."/>
        </authorList>
    </citation>
    <scope>NUCLEOTIDE SEQUENCE [LARGE SCALE GENOMIC DNA]</scope>
    <source>
        <strain evidence="4 5">UCM B-321</strain>
    </source>
</reference>
<comment type="caution">
    <text evidence="4">The sequence shown here is derived from an EMBL/GenBank/DDBJ whole genome shotgun (WGS) entry which is preliminary data.</text>
</comment>
<name>A0A0C2I8W5_9PSED</name>
<dbReference type="InterPro" id="IPR044031">
    <property type="entry name" value="TssC1_N"/>
</dbReference>
<dbReference type="PANTHER" id="PTHR35565">
    <property type="entry name" value="CYTOPLASMIC PROTEIN-RELATED"/>
    <property type="match status" value="1"/>
</dbReference>
<evidence type="ECO:0000256" key="1">
    <source>
        <dbReference type="SAM" id="MobiDB-lite"/>
    </source>
</evidence>
<sequence>MPNDSTSTSTTTTTTANAPAADQTPQTPLLETIVDAMIRGAEDQAQKKYAQQMLSVFAGEVSEKKVEASDNMLITISQRIADLDRQINAQLNLVLHDPSFQALEASWRGLHQLVMNTETGESLKLRLFNVTKEELRLDLEKAIEFDQSVLFKKVYEEEYGTFGGSPFSVLMGDYEFGRSSIDIKMITNLSNVAAAAHAPLITAASPGLFDLKSFADLGVPRDLAKVFESGALIEWNAYRKTEDSRYVSMVLPHYLSRLPYDPVNNPVPGMSTFVEDVSTTPATPATATAAADATDAKKVIDPDSQKFLWGNAAWLLTQRITDAFAQYRWCAAIRGPEGGGTVSGLPVYQFNTLAGDLAIKCPTEVAITDRREKELDSLGFIALCHRKNSNVAVFFGGQTTNKPQTYNTFEANANARISGLLPYILAASRFAHYLKVILRDKVGSFATRDNVQTYLNNWIADYVLINDNAPQEIKAQYPLREARVDVSDVPGRPGSYSATVFLRPHFQLEELTASIRLVAALPAPAAA</sequence>
<gene>
    <name evidence="4" type="ORF">UCMB321_2946</name>
</gene>
<dbReference type="STRING" id="226910.UCMB321_2946"/>
<dbReference type="EMBL" id="JXDG01000037">
    <property type="protein sequence ID" value="KIH83450.1"/>
    <property type="molecule type" value="Genomic_DNA"/>
</dbReference>
<dbReference type="Pfam" id="PF05943">
    <property type="entry name" value="VipB"/>
    <property type="match status" value="1"/>
</dbReference>
<dbReference type="NCBIfam" id="TIGR03355">
    <property type="entry name" value="VI_chp_2"/>
    <property type="match status" value="1"/>
</dbReference>
<evidence type="ECO:0000259" key="2">
    <source>
        <dbReference type="Pfam" id="PF05943"/>
    </source>
</evidence>
<feature type="domain" description="TssC1 N-terminal" evidence="2">
    <location>
        <begin position="78"/>
        <end position="400"/>
    </location>
</feature>
<feature type="domain" description="TssC1 C-terminal" evidence="3">
    <location>
        <begin position="410"/>
        <end position="521"/>
    </location>
</feature>
<organism evidence="4 5">
    <name type="scientific">Pseudomonas batumici</name>
    <dbReference type="NCBI Taxonomy" id="226910"/>
    <lineage>
        <taxon>Bacteria</taxon>
        <taxon>Pseudomonadati</taxon>
        <taxon>Pseudomonadota</taxon>
        <taxon>Gammaproteobacteria</taxon>
        <taxon>Pseudomonadales</taxon>
        <taxon>Pseudomonadaceae</taxon>
        <taxon>Pseudomonas</taxon>
    </lineage>
</organism>
<feature type="region of interest" description="Disordered" evidence="1">
    <location>
        <begin position="1"/>
        <end position="27"/>
    </location>
</feature>
<dbReference type="AlphaFoldDB" id="A0A0C2I8W5"/>
<dbReference type="InterPro" id="IPR044032">
    <property type="entry name" value="TssC1_C"/>
</dbReference>
<dbReference type="OrthoDB" id="9764000at2"/>
<proteinExistence type="predicted"/>
<evidence type="ECO:0000259" key="3">
    <source>
        <dbReference type="Pfam" id="PF18945"/>
    </source>
</evidence>
<dbReference type="Proteomes" id="UP000031535">
    <property type="component" value="Unassembled WGS sequence"/>
</dbReference>
<accession>A0A0C2I8W5</accession>
<evidence type="ECO:0000313" key="4">
    <source>
        <dbReference type="EMBL" id="KIH83450.1"/>
    </source>
</evidence>
<dbReference type="PANTHER" id="PTHR35565:SF3">
    <property type="entry name" value="TYPE VI SECRETION SYSTEM SHEATH PROTEIN TSSC1"/>
    <property type="match status" value="1"/>
</dbReference>
<protein>
    <submittedName>
        <fullName evidence="4">Uncharacterized protein ImpC</fullName>
    </submittedName>
</protein>
<dbReference type="PATRIC" id="fig|226910.6.peg.2935"/>
<dbReference type="Pfam" id="PF18945">
    <property type="entry name" value="VipB_2"/>
    <property type="match status" value="1"/>
</dbReference>
<keyword evidence="5" id="KW-1185">Reference proteome</keyword>
<dbReference type="InterPro" id="IPR010269">
    <property type="entry name" value="T6SS_TssC-like"/>
</dbReference>